<evidence type="ECO:0000313" key="2">
    <source>
        <dbReference type="Proteomes" id="UP000244240"/>
    </source>
</evidence>
<proteinExistence type="predicted"/>
<keyword evidence="2" id="KW-1185">Reference proteome</keyword>
<comment type="caution">
    <text evidence="1">The sequence shown here is derived from an EMBL/GenBank/DDBJ whole genome shotgun (WGS) entry which is preliminary data.</text>
</comment>
<accession>A0A2T6BSW8</accession>
<protein>
    <submittedName>
        <fullName evidence="1">Uncharacterized protein</fullName>
    </submittedName>
</protein>
<dbReference type="EMBL" id="QBKR01000013">
    <property type="protein sequence ID" value="PTX59162.1"/>
    <property type="molecule type" value="Genomic_DNA"/>
</dbReference>
<organism evidence="1 2">
    <name type="scientific">Melghirimyces profundicolus</name>
    <dbReference type="NCBI Taxonomy" id="1242148"/>
    <lineage>
        <taxon>Bacteria</taxon>
        <taxon>Bacillati</taxon>
        <taxon>Bacillota</taxon>
        <taxon>Bacilli</taxon>
        <taxon>Bacillales</taxon>
        <taxon>Thermoactinomycetaceae</taxon>
        <taxon>Melghirimyces</taxon>
    </lineage>
</organism>
<name>A0A2T6BSW8_9BACL</name>
<dbReference type="AlphaFoldDB" id="A0A2T6BSW8"/>
<gene>
    <name evidence="1" type="ORF">C8P63_113107</name>
</gene>
<evidence type="ECO:0000313" key="1">
    <source>
        <dbReference type="EMBL" id="PTX59162.1"/>
    </source>
</evidence>
<reference evidence="1 2" key="1">
    <citation type="submission" date="2018-04" db="EMBL/GenBank/DDBJ databases">
        <title>Genomic Encyclopedia of Archaeal and Bacterial Type Strains, Phase II (KMG-II): from individual species to whole genera.</title>
        <authorList>
            <person name="Goeker M."/>
        </authorList>
    </citation>
    <scope>NUCLEOTIDE SEQUENCE [LARGE SCALE GENOMIC DNA]</scope>
    <source>
        <strain evidence="1 2">DSM 45787</strain>
    </source>
</reference>
<dbReference type="Proteomes" id="UP000244240">
    <property type="component" value="Unassembled WGS sequence"/>
</dbReference>
<sequence>MISVAIRYGTNENIPKHWEGYFEIKHEFEEMIGQSIYQMLPGIEQSIYKKLPLNHSHPS</sequence>